<sequence>MTIRVAGAQLAVSQDIDVNVAAISRALEFAAVERAD</sequence>
<protein>
    <submittedName>
        <fullName evidence="1">Uncharacterized protein</fullName>
    </submittedName>
</protein>
<proteinExistence type="predicted"/>
<feature type="non-terminal residue" evidence="1">
    <location>
        <position position="36"/>
    </location>
</feature>
<organism evidence="1">
    <name type="scientific">marine metagenome</name>
    <dbReference type="NCBI Taxonomy" id="408172"/>
    <lineage>
        <taxon>unclassified sequences</taxon>
        <taxon>metagenomes</taxon>
        <taxon>ecological metagenomes</taxon>
    </lineage>
</organism>
<dbReference type="AlphaFoldDB" id="A0A382IYF9"/>
<evidence type="ECO:0000313" key="1">
    <source>
        <dbReference type="EMBL" id="SVC03611.1"/>
    </source>
</evidence>
<gene>
    <name evidence="1" type="ORF">METZ01_LOCUS256465</name>
</gene>
<accession>A0A382IYF9</accession>
<reference evidence="1" key="1">
    <citation type="submission" date="2018-05" db="EMBL/GenBank/DDBJ databases">
        <authorList>
            <person name="Lanie J.A."/>
            <person name="Ng W.-L."/>
            <person name="Kazmierczak K.M."/>
            <person name="Andrzejewski T.M."/>
            <person name="Davidsen T.M."/>
            <person name="Wayne K.J."/>
            <person name="Tettelin H."/>
            <person name="Glass J.I."/>
            <person name="Rusch D."/>
            <person name="Podicherti R."/>
            <person name="Tsui H.-C.T."/>
            <person name="Winkler M.E."/>
        </authorList>
    </citation>
    <scope>NUCLEOTIDE SEQUENCE</scope>
</reference>
<name>A0A382IYF9_9ZZZZ</name>
<dbReference type="EMBL" id="UINC01069885">
    <property type="protein sequence ID" value="SVC03611.1"/>
    <property type="molecule type" value="Genomic_DNA"/>
</dbReference>